<keyword evidence="2" id="KW-1185">Reference proteome</keyword>
<evidence type="ECO:0000313" key="2">
    <source>
        <dbReference type="Proteomes" id="UP000192366"/>
    </source>
</evidence>
<comment type="caution">
    <text evidence="1">The sequence shown here is derived from an EMBL/GenBank/DDBJ whole genome shotgun (WGS) entry which is preliminary data.</text>
</comment>
<evidence type="ECO:0000313" key="1">
    <source>
        <dbReference type="EMBL" id="ORA07249.1"/>
    </source>
</evidence>
<dbReference type="OrthoDB" id="262740at2"/>
<protein>
    <recommendedName>
        <fullName evidence="3">Phage tail protein</fullName>
    </recommendedName>
</protein>
<dbReference type="Proteomes" id="UP000192366">
    <property type="component" value="Unassembled WGS sequence"/>
</dbReference>
<reference evidence="1 2" key="1">
    <citation type="submission" date="2017-02" db="EMBL/GenBank/DDBJ databases">
        <title>The new phylogeny of genus Mycobacterium.</title>
        <authorList>
            <person name="Tortoli E."/>
            <person name="Trovato A."/>
            <person name="Cirillo D.M."/>
        </authorList>
    </citation>
    <scope>NUCLEOTIDE SEQUENCE [LARGE SCALE GENOMIC DNA]</scope>
    <source>
        <strain evidence="1 2">DSM 45578</strain>
    </source>
</reference>
<gene>
    <name evidence="1" type="ORF">BST17_01945</name>
</gene>
<organism evidence="1 2">
    <name type="scientific">Mycolicibacterium bacteremicum</name>
    <name type="common">Mycobacterium bacteremicum</name>
    <dbReference type="NCBI Taxonomy" id="564198"/>
    <lineage>
        <taxon>Bacteria</taxon>
        <taxon>Bacillati</taxon>
        <taxon>Actinomycetota</taxon>
        <taxon>Actinomycetes</taxon>
        <taxon>Mycobacteriales</taxon>
        <taxon>Mycobacteriaceae</taxon>
        <taxon>Mycolicibacterium</taxon>
    </lineage>
</organism>
<dbReference type="RefSeq" id="WP_083055021.1">
    <property type="nucleotide sequence ID" value="NZ_JACKVM010000014.1"/>
</dbReference>
<proteinExistence type="predicted"/>
<name>A0A1W9Z527_MYCBA</name>
<accession>A0A1W9Z527</accession>
<dbReference type="EMBL" id="MVHJ01000001">
    <property type="protein sequence ID" value="ORA07249.1"/>
    <property type="molecule type" value="Genomic_DNA"/>
</dbReference>
<dbReference type="AlphaFoldDB" id="A0A1W9Z527"/>
<dbReference type="SUPFAM" id="SSF69279">
    <property type="entry name" value="Phage tail proteins"/>
    <property type="match status" value="1"/>
</dbReference>
<dbReference type="STRING" id="564198.BST17_01945"/>
<evidence type="ECO:0008006" key="3">
    <source>
        <dbReference type="Google" id="ProtNLM"/>
    </source>
</evidence>
<sequence length="374" mass="38952">MTSGVSTMLSLGKVPAPGVMIDALQEVVVETALDVAGAFSLTFGLAPTEGGDWSTLLIDPFKPMMPIGIRIGTGGMPLPLAVLNGFATAQRARFAEGGKSVLEIRGIDITAVMNLEEKAKAWTGLPDGAIAAALFGQYAVVPKVTMTAPRIVEPMGSTVQRGSDIRFLRRLARRNGFDCYVQPEPITGLDTGYFGPPTTTGVASAVINVNMGSLTNVRDLEVRYDMARPTLAMALGLDTATKAPGVGVAPVSKLVPMGIEPATLRAVAGAGVAGAMPMVRLADTGGATVAELQPSAQATVDRAGFALTVEGTTDESVGVLRPGALIAVRGVGRLFNGLYQTTRCRISLVDGRFEQRFAARRNAVTMTGTEFVAV</sequence>